<evidence type="ECO:0000256" key="1">
    <source>
        <dbReference type="ARBA" id="ARBA00022801"/>
    </source>
</evidence>
<dbReference type="OrthoDB" id="44091at2157"/>
<dbReference type="GO" id="GO:0016874">
    <property type="term" value="F:ligase activity"/>
    <property type="evidence" value="ECO:0007669"/>
    <property type="project" value="UniProtKB-KW"/>
</dbReference>
<proteinExistence type="inferred from homology"/>
<dbReference type="RefSeq" id="WP_048095580.1">
    <property type="nucleotide sequence ID" value="NZ_CP011267.1"/>
</dbReference>
<dbReference type="FunCoup" id="A0A0F7DBL7">
    <property type="interactions" value="2"/>
</dbReference>
<keyword evidence="4" id="KW-0436">Ligase</keyword>
<keyword evidence="5" id="KW-1185">Reference proteome</keyword>
<gene>
    <name evidence="4" type="ORF">GAH_01395</name>
</gene>
<dbReference type="GeneID" id="24803965"/>
<dbReference type="HAMAP" id="MF_01940">
    <property type="entry name" value="RNA_CPDase"/>
    <property type="match status" value="1"/>
</dbReference>
<feature type="domain" description="Phosphoesterase HXTX" evidence="3">
    <location>
        <begin position="94"/>
        <end position="171"/>
    </location>
</feature>
<comment type="similarity">
    <text evidence="2">Belongs to the 2H phosphoesterase superfamily. ThpR family.</text>
</comment>
<dbReference type="KEGG" id="gah:GAH_01395"/>
<keyword evidence="1 2" id="KW-0378">Hydrolase</keyword>
<dbReference type="NCBIfam" id="TIGR02258">
    <property type="entry name" value="2_5_ligase"/>
    <property type="match status" value="1"/>
</dbReference>
<accession>A0A0F7DBL7</accession>
<reference evidence="4 5" key="1">
    <citation type="submission" date="2015-04" db="EMBL/GenBank/DDBJ databases">
        <title>The complete genome sequence of the hyperthermophilic, obligate iron-reducing archaeon Geoglobus ahangari strain 234T.</title>
        <authorList>
            <person name="Manzella M.P."/>
            <person name="Holmes D.E."/>
            <person name="Rocheleau J.M."/>
            <person name="Chung A."/>
            <person name="Reguera G."/>
            <person name="Kashefi K."/>
        </authorList>
    </citation>
    <scope>NUCLEOTIDE SEQUENCE [LARGE SCALE GENOMIC DNA]</scope>
    <source>
        <strain evidence="4 5">234</strain>
    </source>
</reference>
<evidence type="ECO:0000313" key="5">
    <source>
        <dbReference type="Proteomes" id="UP000034723"/>
    </source>
</evidence>
<dbReference type="EC" id="3.1.4.58" evidence="2"/>
<dbReference type="GO" id="GO:0004113">
    <property type="term" value="F:2',3'-cyclic-nucleotide 3'-phosphodiesterase activity"/>
    <property type="evidence" value="ECO:0007669"/>
    <property type="project" value="InterPro"/>
</dbReference>
<protein>
    <recommendedName>
        <fullName evidence="2">RNA 2',3'-cyclic phosphodiesterase</fullName>
        <shortName evidence="2">RNA 2',3'-CPDase</shortName>
        <ecNumber evidence="2">3.1.4.58</ecNumber>
    </recommendedName>
</protein>
<feature type="active site" description="Proton donor" evidence="2">
    <location>
        <position position="39"/>
    </location>
</feature>
<dbReference type="InterPro" id="IPR014051">
    <property type="entry name" value="Phosphoesterase_HXTX"/>
</dbReference>
<dbReference type="Gene3D" id="3.90.1140.10">
    <property type="entry name" value="Cyclic phosphodiesterase"/>
    <property type="match status" value="1"/>
</dbReference>
<dbReference type="STRING" id="113653.GAH_01395"/>
<dbReference type="InterPro" id="IPR009097">
    <property type="entry name" value="Cyclic_Pdiesterase"/>
</dbReference>
<dbReference type="GO" id="GO:0008664">
    <property type="term" value="F:RNA 2',3'-cyclic 3'-phosphodiesterase activity"/>
    <property type="evidence" value="ECO:0007669"/>
    <property type="project" value="UniProtKB-EC"/>
</dbReference>
<evidence type="ECO:0000256" key="2">
    <source>
        <dbReference type="HAMAP-Rule" id="MF_01940"/>
    </source>
</evidence>
<dbReference type="HOGENOM" id="CLU_081251_3_4_2"/>
<dbReference type="PANTHER" id="PTHR35561">
    <property type="entry name" value="RNA 2',3'-CYCLIC PHOSPHODIESTERASE"/>
    <property type="match status" value="1"/>
</dbReference>
<dbReference type="InterPro" id="IPR004175">
    <property type="entry name" value="RNA_CPDase"/>
</dbReference>
<evidence type="ECO:0000313" key="4">
    <source>
        <dbReference type="EMBL" id="AKG91311.1"/>
    </source>
</evidence>
<dbReference type="Proteomes" id="UP000034723">
    <property type="component" value="Chromosome"/>
</dbReference>
<feature type="active site" description="Proton acceptor" evidence="2">
    <location>
        <position position="121"/>
    </location>
</feature>
<evidence type="ECO:0000259" key="3">
    <source>
        <dbReference type="Pfam" id="PF02834"/>
    </source>
</evidence>
<feature type="domain" description="Phosphoesterase HXTX" evidence="3">
    <location>
        <begin position="9"/>
        <end position="88"/>
    </location>
</feature>
<dbReference type="InParanoid" id="A0A0F7DBL7"/>
<dbReference type="PANTHER" id="PTHR35561:SF1">
    <property type="entry name" value="RNA 2',3'-CYCLIC PHOSPHODIESTERASE"/>
    <property type="match status" value="1"/>
</dbReference>
<comment type="catalytic activity">
    <reaction evidence="2">
        <text>a 3'-end 2',3'-cyclophospho-ribonucleotide-RNA + H2O = a 3'-end 2'-phospho-ribonucleotide-RNA + H(+)</text>
        <dbReference type="Rhea" id="RHEA:11828"/>
        <dbReference type="Rhea" id="RHEA-COMP:10464"/>
        <dbReference type="Rhea" id="RHEA-COMP:17353"/>
        <dbReference type="ChEBI" id="CHEBI:15377"/>
        <dbReference type="ChEBI" id="CHEBI:15378"/>
        <dbReference type="ChEBI" id="CHEBI:83064"/>
        <dbReference type="ChEBI" id="CHEBI:173113"/>
        <dbReference type="EC" id="3.1.4.58"/>
    </reaction>
</comment>
<dbReference type="Pfam" id="PF02834">
    <property type="entry name" value="LigT_PEase"/>
    <property type="match status" value="2"/>
</dbReference>
<dbReference type="AlphaFoldDB" id="A0A0F7DBL7"/>
<feature type="short sequence motif" description="HXTX 1" evidence="2">
    <location>
        <begin position="39"/>
        <end position="42"/>
    </location>
</feature>
<dbReference type="SUPFAM" id="SSF55144">
    <property type="entry name" value="LigT-like"/>
    <property type="match status" value="1"/>
</dbReference>
<comment type="function">
    <text evidence="2">Hydrolyzes RNA 2',3'-cyclic phosphodiester to an RNA 2'-phosphomonoester.</text>
</comment>
<organism evidence="4 5">
    <name type="scientific">Geoglobus ahangari</name>
    <dbReference type="NCBI Taxonomy" id="113653"/>
    <lineage>
        <taxon>Archaea</taxon>
        <taxon>Methanobacteriati</taxon>
        <taxon>Methanobacteriota</taxon>
        <taxon>Archaeoglobi</taxon>
        <taxon>Archaeoglobales</taxon>
        <taxon>Archaeoglobaceae</taxon>
        <taxon>Geoglobus</taxon>
    </lineage>
</organism>
<sequence length="181" mass="21187">MRLFVAIDISEELRKEFVPLIQLLSGYKGIKPVEPENLHITLKFLGEVNEARAELIRDRLRQIDFEPFEIEFRGIGYFPSQSYMRVVWVGVEGEGIYSLAEKVEREMRKLGFRKDKDFRAHLTVGRIKRIDSEARARLARQLEDFSRDYGRMLVDRFKLKKSTLTPKGPIYEDVEVFGGKT</sequence>
<dbReference type="EMBL" id="CP011267">
    <property type="protein sequence ID" value="AKG91311.1"/>
    <property type="molecule type" value="Genomic_DNA"/>
</dbReference>
<dbReference type="PATRIC" id="fig|113653.22.peg.1377"/>
<feature type="short sequence motif" description="HXTX 2" evidence="2">
    <location>
        <begin position="121"/>
        <end position="124"/>
    </location>
</feature>
<name>A0A0F7DBL7_9EURY</name>